<dbReference type="PANTHER" id="PTHR44591:SF3">
    <property type="entry name" value="RESPONSE REGULATORY DOMAIN-CONTAINING PROTEIN"/>
    <property type="match status" value="1"/>
</dbReference>
<dbReference type="Pfam" id="PF00072">
    <property type="entry name" value="Response_reg"/>
    <property type="match status" value="1"/>
</dbReference>
<evidence type="ECO:0000256" key="2">
    <source>
        <dbReference type="PROSITE-ProRule" id="PRU00169"/>
    </source>
</evidence>
<comment type="caution">
    <text evidence="4">The sequence shown here is derived from an EMBL/GenBank/DDBJ whole genome shotgun (WGS) entry which is preliminary data.</text>
</comment>
<reference evidence="4 5" key="1">
    <citation type="submission" date="2018-12" db="EMBL/GenBank/DDBJ databases">
        <authorList>
            <person name="Yang Y."/>
        </authorList>
    </citation>
    <scope>NUCLEOTIDE SEQUENCE [LARGE SCALE GENOMIC DNA]</scope>
    <source>
        <strain evidence="4 5">GSF71</strain>
    </source>
</reference>
<dbReference type="InterPro" id="IPR001789">
    <property type="entry name" value="Sig_transdc_resp-reg_receiver"/>
</dbReference>
<dbReference type="InterPro" id="IPR050595">
    <property type="entry name" value="Bact_response_regulator"/>
</dbReference>
<dbReference type="AlphaFoldDB" id="A0A3S0WVJ2"/>
<dbReference type="EMBL" id="RZIJ01000031">
    <property type="protein sequence ID" value="RUQ63969.1"/>
    <property type="molecule type" value="Genomic_DNA"/>
</dbReference>
<gene>
    <name evidence="4" type="ORF">EJ913_26965</name>
</gene>
<evidence type="ECO:0000313" key="5">
    <source>
        <dbReference type="Proteomes" id="UP000280346"/>
    </source>
</evidence>
<accession>A0A3S0WVJ2</accession>
<feature type="modified residue" description="4-aspartylphosphate" evidence="2">
    <location>
        <position position="96"/>
    </location>
</feature>
<dbReference type="Gene3D" id="3.40.50.2300">
    <property type="match status" value="1"/>
</dbReference>
<name>A0A3S0WVJ2_9PROT</name>
<proteinExistence type="predicted"/>
<evidence type="ECO:0000313" key="4">
    <source>
        <dbReference type="EMBL" id="RUQ63969.1"/>
    </source>
</evidence>
<dbReference type="Proteomes" id="UP000280346">
    <property type="component" value="Unassembled WGS sequence"/>
</dbReference>
<protein>
    <submittedName>
        <fullName evidence="4">Response regulator</fullName>
    </submittedName>
</protein>
<dbReference type="SUPFAM" id="SSF52172">
    <property type="entry name" value="CheY-like"/>
    <property type="match status" value="1"/>
</dbReference>
<dbReference type="SMART" id="SM00448">
    <property type="entry name" value="REC"/>
    <property type="match status" value="1"/>
</dbReference>
<dbReference type="PANTHER" id="PTHR44591">
    <property type="entry name" value="STRESS RESPONSE REGULATOR PROTEIN 1"/>
    <property type="match status" value="1"/>
</dbReference>
<feature type="domain" description="Response regulatory" evidence="3">
    <location>
        <begin position="42"/>
        <end position="161"/>
    </location>
</feature>
<organism evidence="4 5">
    <name type="scientific">Azospirillum doebereinerae</name>
    <dbReference type="NCBI Taxonomy" id="92933"/>
    <lineage>
        <taxon>Bacteria</taxon>
        <taxon>Pseudomonadati</taxon>
        <taxon>Pseudomonadota</taxon>
        <taxon>Alphaproteobacteria</taxon>
        <taxon>Rhodospirillales</taxon>
        <taxon>Azospirillaceae</taxon>
        <taxon>Azospirillum</taxon>
    </lineage>
</organism>
<sequence length="187" mass="20129">MAAIVACHRGHPWGQYGKNGAAALPLCSSARSRVPTNSETSTVLIVENDALLRLTTAELLESWGHAVIAAGDAAEAFALIEAGIESGARPDFALLDIRLGPGPDGISLSCTLRERWNILSIFVSANLQGEDLAQAIRTGPLHILRKPFTESDLRRVMAFARETLTDIPFDFDQERLWRKPGGGDAAP</sequence>
<evidence type="ECO:0000259" key="3">
    <source>
        <dbReference type="PROSITE" id="PS50110"/>
    </source>
</evidence>
<dbReference type="InterPro" id="IPR011006">
    <property type="entry name" value="CheY-like_superfamily"/>
</dbReference>
<evidence type="ECO:0000256" key="1">
    <source>
        <dbReference type="ARBA" id="ARBA00022553"/>
    </source>
</evidence>
<dbReference type="PROSITE" id="PS50110">
    <property type="entry name" value="RESPONSE_REGULATORY"/>
    <property type="match status" value="1"/>
</dbReference>
<keyword evidence="1 2" id="KW-0597">Phosphoprotein</keyword>
<dbReference type="GO" id="GO:0000160">
    <property type="term" value="P:phosphorelay signal transduction system"/>
    <property type="evidence" value="ECO:0007669"/>
    <property type="project" value="InterPro"/>
</dbReference>
<keyword evidence="5" id="KW-1185">Reference proteome</keyword>
<dbReference type="OrthoDB" id="7060229at2"/>